<keyword evidence="5" id="KW-1185">Reference proteome</keyword>
<dbReference type="EMBL" id="JAZGQL010000008">
    <property type="protein sequence ID" value="MEE6308048.1"/>
    <property type="molecule type" value="Genomic_DNA"/>
</dbReference>
<protein>
    <submittedName>
        <fullName evidence="4">GlxA family transcriptional regulator</fullName>
    </submittedName>
</protein>
<evidence type="ECO:0000259" key="3">
    <source>
        <dbReference type="PROSITE" id="PS01124"/>
    </source>
</evidence>
<dbReference type="PANTHER" id="PTHR43130">
    <property type="entry name" value="ARAC-FAMILY TRANSCRIPTIONAL REGULATOR"/>
    <property type="match status" value="1"/>
</dbReference>
<dbReference type="PANTHER" id="PTHR43130:SF3">
    <property type="entry name" value="HTH-TYPE TRANSCRIPTIONAL REGULATOR RV1931C"/>
    <property type="match status" value="1"/>
</dbReference>
<dbReference type="SMART" id="SM00342">
    <property type="entry name" value="HTH_ARAC"/>
    <property type="match status" value="1"/>
</dbReference>
<comment type="caution">
    <text evidence="4">The sequence shown here is derived from an EMBL/GenBank/DDBJ whole genome shotgun (WGS) entry which is preliminary data.</text>
</comment>
<keyword evidence="1" id="KW-0805">Transcription regulation</keyword>
<dbReference type="InterPro" id="IPR029062">
    <property type="entry name" value="Class_I_gatase-like"/>
</dbReference>
<dbReference type="Pfam" id="PF01965">
    <property type="entry name" value="DJ-1_PfpI"/>
    <property type="match status" value="1"/>
</dbReference>
<dbReference type="InterPro" id="IPR009057">
    <property type="entry name" value="Homeodomain-like_sf"/>
</dbReference>
<evidence type="ECO:0000256" key="2">
    <source>
        <dbReference type="ARBA" id="ARBA00023163"/>
    </source>
</evidence>
<gene>
    <name evidence="4" type="ORF">V1634_14560</name>
</gene>
<dbReference type="Proteomes" id="UP001339911">
    <property type="component" value="Unassembled WGS sequence"/>
</dbReference>
<evidence type="ECO:0000256" key="1">
    <source>
        <dbReference type="ARBA" id="ARBA00023015"/>
    </source>
</evidence>
<keyword evidence="2" id="KW-0804">Transcription</keyword>
<dbReference type="CDD" id="cd03137">
    <property type="entry name" value="GATase1_AraC_1"/>
    <property type="match status" value="1"/>
</dbReference>
<name>A0ABU7SDL8_9ACTN</name>
<dbReference type="InterPro" id="IPR018060">
    <property type="entry name" value="HTH_AraC"/>
</dbReference>
<sequence>MDHRRIVFVIYPRFQVLDLTGPHEVFAQAERLAPGYRLETVAPLPGPVTASGGLSVMPDLGLDACVGPIDTLVVVGGAGRVEACADRRLIDWLRAAAGRARRVAGVCSGAFLLAEAGLLDGRQAVTHWGSCAELARRYPAVTVRPDPIFVRDGAVWTSAGVTAGIDLALALVEQDRGAETSRTIARRLVMFVQRPGGQAQFSTQLAAQRPARGGLRQLQDWVVEHLADDLTVPILAARAGMSERHFARVFSAQTGQTPAAYVEAARVEAARRLLETTDTPLGSIARRCGFGTVETMHRRFRRTVGVTPGRYRQHFG</sequence>
<accession>A0ABU7SDL8</accession>
<dbReference type="RefSeq" id="WP_331208319.1">
    <property type="nucleotide sequence ID" value="NZ_JAZGQL010000008.1"/>
</dbReference>
<evidence type="ECO:0000313" key="4">
    <source>
        <dbReference type="EMBL" id="MEE6308048.1"/>
    </source>
</evidence>
<dbReference type="Gene3D" id="3.40.50.880">
    <property type="match status" value="1"/>
</dbReference>
<feature type="domain" description="HTH araC/xylS-type" evidence="3">
    <location>
        <begin position="216"/>
        <end position="314"/>
    </location>
</feature>
<evidence type="ECO:0000313" key="5">
    <source>
        <dbReference type="Proteomes" id="UP001339911"/>
    </source>
</evidence>
<dbReference type="Pfam" id="PF12833">
    <property type="entry name" value="HTH_18"/>
    <property type="match status" value="1"/>
</dbReference>
<dbReference type="Gene3D" id="1.10.10.60">
    <property type="entry name" value="Homeodomain-like"/>
    <property type="match status" value="1"/>
</dbReference>
<dbReference type="InterPro" id="IPR052158">
    <property type="entry name" value="INH-QAR"/>
</dbReference>
<organism evidence="4 5">
    <name type="scientific">Plantactinospora veratri</name>
    <dbReference type="NCBI Taxonomy" id="1436122"/>
    <lineage>
        <taxon>Bacteria</taxon>
        <taxon>Bacillati</taxon>
        <taxon>Actinomycetota</taxon>
        <taxon>Actinomycetes</taxon>
        <taxon>Micromonosporales</taxon>
        <taxon>Micromonosporaceae</taxon>
        <taxon>Plantactinospora</taxon>
    </lineage>
</organism>
<dbReference type="InterPro" id="IPR002818">
    <property type="entry name" value="DJ-1/PfpI"/>
</dbReference>
<dbReference type="SUPFAM" id="SSF46689">
    <property type="entry name" value="Homeodomain-like"/>
    <property type="match status" value="2"/>
</dbReference>
<proteinExistence type="predicted"/>
<dbReference type="PROSITE" id="PS01124">
    <property type="entry name" value="HTH_ARAC_FAMILY_2"/>
    <property type="match status" value="1"/>
</dbReference>
<reference evidence="4 5" key="1">
    <citation type="submission" date="2024-01" db="EMBL/GenBank/DDBJ databases">
        <title>Genome insights into Plantactinospora veratri sp. nov.</title>
        <authorList>
            <person name="Wang L."/>
        </authorList>
    </citation>
    <scope>NUCLEOTIDE SEQUENCE [LARGE SCALE GENOMIC DNA]</scope>
    <source>
        <strain evidence="4 5">NEAU-FHS4</strain>
    </source>
</reference>
<dbReference type="SUPFAM" id="SSF52317">
    <property type="entry name" value="Class I glutamine amidotransferase-like"/>
    <property type="match status" value="1"/>
</dbReference>